<comment type="caution">
    <text evidence="1">The sequence shown here is derived from an EMBL/GenBank/DDBJ whole genome shotgun (WGS) entry which is preliminary data.</text>
</comment>
<dbReference type="RefSeq" id="WP_132078637.1">
    <property type="nucleotide sequence ID" value="NZ_DAIMLW010000122.1"/>
</dbReference>
<dbReference type="AlphaFoldDB" id="A0A4R1Q0Q1"/>
<dbReference type="EMBL" id="SLUI01000005">
    <property type="protein sequence ID" value="TCL37694.1"/>
    <property type="molecule type" value="Genomic_DNA"/>
</dbReference>
<reference evidence="1 2" key="1">
    <citation type="submission" date="2019-03" db="EMBL/GenBank/DDBJ databases">
        <title>Genomic Encyclopedia of Type Strains, Phase IV (KMG-IV): sequencing the most valuable type-strain genomes for metagenomic binning, comparative biology and taxonomic classification.</title>
        <authorList>
            <person name="Goeker M."/>
        </authorList>
    </citation>
    <scope>NUCLEOTIDE SEQUENCE [LARGE SCALE GENOMIC DNA]</scope>
    <source>
        <strain evidence="1 2">DSM 15969</strain>
    </source>
</reference>
<protein>
    <submittedName>
        <fullName evidence="1">Uncharacterized protein</fullName>
    </submittedName>
</protein>
<evidence type="ECO:0000313" key="2">
    <source>
        <dbReference type="Proteomes" id="UP000295063"/>
    </source>
</evidence>
<evidence type="ECO:0000313" key="1">
    <source>
        <dbReference type="EMBL" id="TCL37694.1"/>
    </source>
</evidence>
<gene>
    <name evidence="1" type="ORF">EV210_105128</name>
</gene>
<organism evidence="1 2">
    <name type="scientific">Anaerospora hongkongensis</name>
    <dbReference type="NCBI Taxonomy" id="244830"/>
    <lineage>
        <taxon>Bacteria</taxon>
        <taxon>Bacillati</taxon>
        <taxon>Bacillota</taxon>
        <taxon>Negativicutes</taxon>
        <taxon>Selenomonadales</taxon>
        <taxon>Sporomusaceae</taxon>
        <taxon>Anaerospora</taxon>
    </lineage>
</organism>
<dbReference type="Proteomes" id="UP000295063">
    <property type="component" value="Unassembled WGS sequence"/>
</dbReference>
<keyword evidence="2" id="KW-1185">Reference proteome</keyword>
<dbReference type="OrthoDB" id="5452at2"/>
<accession>A0A4R1Q0Q1</accession>
<sequence length="212" mass="23352">MSHTLHRRGTPENLANDFPMHAMPARGFNHEGAGPKLQQFLKIAHTHNPVNLGDVKLGNQYVTDYEELYEKLTTSSTHVVLANQEDLTALLAEVKKADLGMSLTVSGLFDKLFECCAQAGVQPHAVEHSLGILGKTEKMPEEEISQVTTMCGHGMVAQGLVRRLIRKVKKREMTPEEAGIELAKPCRCGIFNPVRAAALIEEYCALFAVSMK</sequence>
<name>A0A4R1Q0Q1_9FIRM</name>
<proteinExistence type="predicted"/>